<keyword evidence="4" id="KW-1185">Reference proteome</keyword>
<gene>
    <name evidence="3" type="ORF">GV368_09805</name>
</gene>
<dbReference type="EMBL" id="JAAAUB010000017">
    <property type="protein sequence ID" value="NMH17382.1"/>
    <property type="molecule type" value="Genomic_DNA"/>
</dbReference>
<evidence type="ECO:0000259" key="2">
    <source>
        <dbReference type="Pfam" id="PF02657"/>
    </source>
</evidence>
<dbReference type="PANTHER" id="PTHR43597:SF5">
    <property type="entry name" value="SUFE-LIKE PROTEIN 2, CHLOROPLASTIC"/>
    <property type="match status" value="1"/>
</dbReference>
<evidence type="ECO:0000313" key="4">
    <source>
        <dbReference type="Proteomes" id="UP000669605"/>
    </source>
</evidence>
<accession>A0ABX1QNT5</accession>
<feature type="domain" description="Fe-S metabolism associated" evidence="2">
    <location>
        <begin position="9"/>
        <end position="128"/>
    </location>
</feature>
<dbReference type="RefSeq" id="WP_142808833.1">
    <property type="nucleotide sequence ID" value="NZ_JAAAUB010000017.1"/>
</dbReference>
<sequence>MTTLAEIEENFALFDDWDGRYDYLIELGRTLPSFPETERTDANLVRGCQSRVWLVCRLENGRLHLAIDSDALIVRGLAAIVLAAYEGKTPEEALSLDTLALFERLGLLAHLSPTRGNGLRAMIERIRECARAAIEAASRS</sequence>
<dbReference type="SUPFAM" id="SSF82649">
    <property type="entry name" value="SufE/NifU"/>
    <property type="match status" value="1"/>
</dbReference>
<comment type="similarity">
    <text evidence="1">Belongs to the SufE family.</text>
</comment>
<dbReference type="InterPro" id="IPR003808">
    <property type="entry name" value="Fe-S_metab-assoc_dom"/>
</dbReference>
<organism evidence="3 4">
    <name type="scientific">Tepidiphilus baoligensis</name>
    <dbReference type="NCBI Taxonomy" id="2698687"/>
    <lineage>
        <taxon>Bacteria</taxon>
        <taxon>Pseudomonadati</taxon>
        <taxon>Pseudomonadota</taxon>
        <taxon>Hydrogenophilia</taxon>
        <taxon>Hydrogenophilales</taxon>
        <taxon>Hydrogenophilaceae</taxon>
        <taxon>Tepidiphilus</taxon>
    </lineage>
</organism>
<dbReference type="Pfam" id="PF02657">
    <property type="entry name" value="SufE"/>
    <property type="match status" value="1"/>
</dbReference>
<name>A0ABX1QNT5_9PROT</name>
<dbReference type="Proteomes" id="UP000669605">
    <property type="component" value="Unassembled WGS sequence"/>
</dbReference>
<evidence type="ECO:0000256" key="1">
    <source>
        <dbReference type="ARBA" id="ARBA00010282"/>
    </source>
</evidence>
<dbReference type="Gene3D" id="3.90.1010.10">
    <property type="match status" value="1"/>
</dbReference>
<protein>
    <submittedName>
        <fullName evidence="3">SufE family protein</fullName>
    </submittedName>
</protein>
<reference evidence="3 4" key="1">
    <citation type="journal article" date="2020" name="Curr. Microbiol.">
        <title>Tepidiphilus baoligensis sp. nov., a Novel Bacterium of the Family Hydrogenophilaceae Isolated from an Oil Reservoir.</title>
        <authorList>
            <person name="Zhang X."/>
            <person name="Wang G."/>
            <person name="Ma X."/>
            <person name="Yu J."/>
            <person name="You J."/>
            <person name="Xue Y."/>
            <person name="Ma Y."/>
        </authorList>
    </citation>
    <scope>NUCLEOTIDE SEQUENCE [LARGE SCALE GENOMIC DNA]</scope>
    <source>
        <strain evidence="3 4">B18-69</strain>
    </source>
</reference>
<proteinExistence type="inferred from homology"/>
<evidence type="ECO:0000313" key="3">
    <source>
        <dbReference type="EMBL" id="NMH17382.1"/>
    </source>
</evidence>
<dbReference type="PANTHER" id="PTHR43597">
    <property type="entry name" value="SULFUR ACCEPTOR PROTEIN CSDE"/>
    <property type="match status" value="1"/>
</dbReference>
<comment type="caution">
    <text evidence="3">The sequence shown here is derived from an EMBL/GenBank/DDBJ whole genome shotgun (WGS) entry which is preliminary data.</text>
</comment>